<organism evidence="1 2">
    <name type="scientific">Paenibacillus mucilaginosus (strain KNP414)</name>
    <dbReference type="NCBI Taxonomy" id="1036673"/>
    <lineage>
        <taxon>Bacteria</taxon>
        <taxon>Bacillati</taxon>
        <taxon>Bacillota</taxon>
        <taxon>Bacilli</taxon>
        <taxon>Bacillales</taxon>
        <taxon>Paenibacillaceae</taxon>
        <taxon>Paenibacillus</taxon>
    </lineage>
</organism>
<dbReference type="KEGG" id="pms:KNP414_01703"/>
<name>F8FQ45_PAEMK</name>
<dbReference type="HOGENOM" id="CLU_3330956_0_0_9"/>
<reference evidence="2" key="1">
    <citation type="submission" date="2011-06" db="EMBL/GenBank/DDBJ databases">
        <title>Complete genome sequence of Paenibacillus mucilaginosus KNP414.</title>
        <authorList>
            <person name="Wang J."/>
            <person name="Hu S."/>
            <person name="Hu X."/>
            <person name="Zhang B."/>
            <person name="Dong D."/>
            <person name="Zhang S."/>
            <person name="Zhao K."/>
            <person name="Wu D."/>
        </authorList>
    </citation>
    <scope>NUCLEOTIDE SEQUENCE [LARGE SCALE GENOMIC DNA]</scope>
    <source>
        <strain evidence="2">KNP414</strain>
    </source>
</reference>
<dbReference type="PATRIC" id="fig|1036673.3.peg.1509"/>
<gene>
    <name evidence="1" type="ordered locus">KNP414_01703</name>
</gene>
<reference evidence="1 2" key="2">
    <citation type="journal article" date="2013" name="Genome Announc.">
        <title>Genome Sequence of Growth-Improving Paenibacillus mucilaginosus Strain KNP414.</title>
        <authorList>
            <person name="Lu J.J."/>
            <person name="Wang J.F."/>
            <person name="Hu X.F."/>
        </authorList>
    </citation>
    <scope>NUCLEOTIDE SEQUENCE [LARGE SCALE GENOMIC DNA]</scope>
    <source>
        <strain evidence="1 2">KNP414</strain>
    </source>
</reference>
<evidence type="ECO:0000313" key="2">
    <source>
        <dbReference type="Proteomes" id="UP000006620"/>
    </source>
</evidence>
<accession>F8FQ45</accession>
<proteinExistence type="predicted"/>
<protein>
    <submittedName>
        <fullName evidence="1">Uncharacterized protein</fullName>
    </submittedName>
</protein>
<sequence>MLFFKELVRIFKELEGTGNPVIGIQQKNQPGIQAPVSP</sequence>
<dbReference type="EMBL" id="CP002869">
    <property type="protein sequence ID" value="AEI40265.1"/>
    <property type="molecule type" value="Genomic_DNA"/>
</dbReference>
<evidence type="ECO:0000313" key="1">
    <source>
        <dbReference type="EMBL" id="AEI40265.1"/>
    </source>
</evidence>
<dbReference type="Proteomes" id="UP000006620">
    <property type="component" value="Chromosome"/>
</dbReference>
<dbReference type="AlphaFoldDB" id="F8FQ45"/>